<sequence length="486" mass="55042">MANKSRTRWVLPYKTKNVEDDYFLGKVLGQGQFGTTFLCTNKKTGQKLACKSIPKRKLLCQEDYDDVLREIQIMHHLSEFPSVVRIEGAYEDSNSVHIVMELCEGGELFDRIVKRGHYSEREAAKLIKTIVGVVEACHSHGVMHRDLKPENFLFASCDEDASLKSTDFGLSVFCKPGTMFSELVGSAYYVAPEVLHKHYSRECDVWSAGVILYILLSGFPPFWDESEFGIFRKILQGKMDFETSPWPSISESAKDLIMKMLEKDPKKRLTAHQVLCHPWIVDDKVAPDRPLDCAVLSRLKNFSAMNKLKKMALRVIAERLSEEEIGGLTELFRMIDTDNSGTITFEELKDTVKLVGADLMESEIRELLRSADVDENGSIDYGEFLAATIHLNKLEREENLVAAFSFFDKDASGYITIDELQQALKEFGINDSHLDEMIKDIDQNNDGQIDYGEFVAMMRKGNGNGGGIGRRTMRNTLNFANWKSCS</sequence>
<dbReference type="GO" id="GO:0046872">
    <property type="term" value="F:metal ion binding"/>
    <property type="evidence" value="ECO:0007669"/>
    <property type="project" value="UniProtKB-KW"/>
</dbReference>
<evidence type="ECO:0000259" key="19">
    <source>
        <dbReference type="PROSITE" id="PS50222"/>
    </source>
</evidence>
<dbReference type="EC" id="2.7.11.1" evidence="2"/>
<dbReference type="FunFam" id="1.10.510.10:FF:001864">
    <property type="entry name" value="Calcium-dependent protein kinase SK5"/>
    <property type="match status" value="1"/>
</dbReference>
<comment type="similarity">
    <text evidence="1">Belongs to the protein kinase superfamily. CAMK Ser/Thr protein kinase family. CaMK subfamily.</text>
</comment>
<evidence type="ECO:0000256" key="11">
    <source>
        <dbReference type="ARBA" id="ARBA00022840"/>
    </source>
</evidence>
<feature type="domain" description="EF-hand" evidence="19">
    <location>
        <begin position="323"/>
        <end position="358"/>
    </location>
</feature>
<organism evidence="20 21">
    <name type="scientific">Eruca vesicaria subsp. sativa</name>
    <name type="common">Garden rocket</name>
    <name type="synonym">Eruca sativa</name>
    <dbReference type="NCBI Taxonomy" id="29727"/>
    <lineage>
        <taxon>Eukaryota</taxon>
        <taxon>Viridiplantae</taxon>
        <taxon>Streptophyta</taxon>
        <taxon>Embryophyta</taxon>
        <taxon>Tracheophyta</taxon>
        <taxon>Spermatophyta</taxon>
        <taxon>Magnoliopsida</taxon>
        <taxon>eudicotyledons</taxon>
        <taxon>Gunneridae</taxon>
        <taxon>Pentapetalae</taxon>
        <taxon>rosids</taxon>
        <taxon>malvids</taxon>
        <taxon>Brassicales</taxon>
        <taxon>Brassicaceae</taxon>
        <taxon>Brassiceae</taxon>
        <taxon>Eruca</taxon>
    </lineage>
</organism>
<dbReference type="Pfam" id="PF13499">
    <property type="entry name" value="EF-hand_7"/>
    <property type="match status" value="2"/>
</dbReference>
<dbReference type="PROSITE" id="PS50011">
    <property type="entry name" value="PROTEIN_KINASE_DOM"/>
    <property type="match status" value="1"/>
</dbReference>
<name>A0ABC8KWV7_ERUVS</name>
<dbReference type="SUPFAM" id="SSF47473">
    <property type="entry name" value="EF-hand"/>
    <property type="match status" value="1"/>
</dbReference>
<keyword evidence="6" id="KW-0479">Metal-binding</keyword>
<evidence type="ECO:0000256" key="17">
    <source>
        <dbReference type="RuleBase" id="RU000304"/>
    </source>
</evidence>
<dbReference type="FunFam" id="1.10.238.10:FF:000015">
    <property type="entry name" value="Calcium-dependent protein kinase 1"/>
    <property type="match status" value="1"/>
</dbReference>
<comment type="catalytic activity">
    <reaction evidence="13">
        <text>L-threonyl-[protein] + ATP = O-phospho-L-threonyl-[protein] + ADP + H(+)</text>
        <dbReference type="Rhea" id="RHEA:46608"/>
        <dbReference type="Rhea" id="RHEA-COMP:11060"/>
        <dbReference type="Rhea" id="RHEA-COMP:11605"/>
        <dbReference type="ChEBI" id="CHEBI:15378"/>
        <dbReference type="ChEBI" id="CHEBI:30013"/>
        <dbReference type="ChEBI" id="CHEBI:30616"/>
        <dbReference type="ChEBI" id="CHEBI:61977"/>
        <dbReference type="ChEBI" id="CHEBI:456216"/>
        <dbReference type="EC" id="2.7.11.1"/>
    </reaction>
</comment>
<dbReference type="InterPro" id="IPR000719">
    <property type="entry name" value="Prot_kinase_dom"/>
</dbReference>
<keyword evidence="8 16" id="KW-0547">Nucleotide-binding</keyword>
<dbReference type="Pfam" id="PF00069">
    <property type="entry name" value="Pkinase"/>
    <property type="match status" value="1"/>
</dbReference>
<gene>
    <name evidence="20" type="ORF">ERUC_LOCUS29173</name>
</gene>
<accession>A0ABC8KWV7</accession>
<dbReference type="FunFam" id="1.10.510.10:FF:001294">
    <property type="entry name" value="CDPK-related kinase 3"/>
    <property type="match status" value="1"/>
</dbReference>
<evidence type="ECO:0000256" key="6">
    <source>
        <dbReference type="ARBA" id="ARBA00022723"/>
    </source>
</evidence>
<dbReference type="InterPro" id="IPR018247">
    <property type="entry name" value="EF_Hand_1_Ca_BS"/>
</dbReference>
<keyword evidence="11 16" id="KW-0067">ATP-binding</keyword>
<comment type="similarity">
    <text evidence="12">Belongs to the protein kinase superfamily. Ser/Thr protein kinase family. CDPK subfamily.</text>
</comment>
<dbReference type="PROSITE" id="PS50222">
    <property type="entry name" value="EF_HAND_2"/>
    <property type="match status" value="4"/>
</dbReference>
<feature type="domain" description="Protein kinase" evidence="18">
    <location>
        <begin position="22"/>
        <end position="280"/>
    </location>
</feature>
<evidence type="ECO:0000256" key="5">
    <source>
        <dbReference type="ARBA" id="ARBA00022679"/>
    </source>
</evidence>
<evidence type="ECO:0000256" key="2">
    <source>
        <dbReference type="ARBA" id="ARBA00012513"/>
    </source>
</evidence>
<evidence type="ECO:0000313" key="20">
    <source>
        <dbReference type="EMBL" id="CAH8363417.1"/>
    </source>
</evidence>
<dbReference type="PROSITE" id="PS00018">
    <property type="entry name" value="EF_HAND_1"/>
    <property type="match status" value="4"/>
</dbReference>
<comment type="function">
    <text evidence="15">May play a role in signal transduction pathways that involve calcium as a second messenger.</text>
</comment>
<evidence type="ECO:0000256" key="14">
    <source>
        <dbReference type="ARBA" id="ARBA00048679"/>
    </source>
</evidence>
<keyword evidence="7" id="KW-0677">Repeat</keyword>
<dbReference type="SUPFAM" id="SSF56112">
    <property type="entry name" value="Protein kinase-like (PK-like)"/>
    <property type="match status" value="1"/>
</dbReference>
<dbReference type="InterPro" id="IPR011009">
    <property type="entry name" value="Kinase-like_dom_sf"/>
</dbReference>
<evidence type="ECO:0000256" key="13">
    <source>
        <dbReference type="ARBA" id="ARBA00047899"/>
    </source>
</evidence>
<keyword evidence="5" id="KW-0808">Transferase</keyword>
<feature type="binding site" evidence="16">
    <location>
        <position position="51"/>
    </location>
    <ligand>
        <name>ATP</name>
        <dbReference type="ChEBI" id="CHEBI:30616"/>
    </ligand>
</feature>
<dbReference type="FunFam" id="3.30.200.20:FF:000004">
    <property type="entry name" value="Calcium-dependent protein kinase 1"/>
    <property type="match status" value="1"/>
</dbReference>
<evidence type="ECO:0000256" key="3">
    <source>
        <dbReference type="ARBA" id="ARBA00022527"/>
    </source>
</evidence>
<protein>
    <recommendedName>
        <fullName evidence="2">non-specific serine/threonine protein kinase</fullName>
        <ecNumber evidence="2">2.7.11.1</ecNumber>
    </recommendedName>
</protein>
<evidence type="ECO:0000259" key="18">
    <source>
        <dbReference type="PROSITE" id="PS50011"/>
    </source>
</evidence>
<dbReference type="PROSITE" id="PS00108">
    <property type="entry name" value="PROTEIN_KINASE_ST"/>
    <property type="match status" value="1"/>
</dbReference>
<evidence type="ECO:0000256" key="7">
    <source>
        <dbReference type="ARBA" id="ARBA00022737"/>
    </source>
</evidence>
<dbReference type="PANTHER" id="PTHR24349">
    <property type="entry name" value="SERINE/THREONINE-PROTEIN KINASE"/>
    <property type="match status" value="1"/>
</dbReference>
<dbReference type="InterPro" id="IPR002048">
    <property type="entry name" value="EF_hand_dom"/>
</dbReference>
<dbReference type="SMART" id="SM00054">
    <property type="entry name" value="EFh"/>
    <property type="match status" value="4"/>
</dbReference>
<dbReference type="InterPro" id="IPR008271">
    <property type="entry name" value="Ser/Thr_kinase_AS"/>
</dbReference>
<dbReference type="GO" id="GO:0005524">
    <property type="term" value="F:ATP binding"/>
    <property type="evidence" value="ECO:0007669"/>
    <property type="project" value="UniProtKB-UniRule"/>
</dbReference>
<dbReference type="SMART" id="SM00220">
    <property type="entry name" value="S_TKc"/>
    <property type="match status" value="1"/>
</dbReference>
<dbReference type="CDD" id="cd05117">
    <property type="entry name" value="STKc_CAMK"/>
    <property type="match status" value="1"/>
</dbReference>
<dbReference type="Proteomes" id="UP001642260">
    <property type="component" value="Unassembled WGS sequence"/>
</dbReference>
<dbReference type="PROSITE" id="PS00107">
    <property type="entry name" value="PROTEIN_KINASE_ATP"/>
    <property type="match status" value="1"/>
</dbReference>
<evidence type="ECO:0000256" key="4">
    <source>
        <dbReference type="ARBA" id="ARBA00022553"/>
    </source>
</evidence>
<evidence type="ECO:0000256" key="15">
    <source>
        <dbReference type="ARBA" id="ARBA00058232"/>
    </source>
</evidence>
<reference evidence="20 21" key="1">
    <citation type="submission" date="2022-03" db="EMBL/GenBank/DDBJ databases">
        <authorList>
            <person name="Macdonald S."/>
            <person name="Ahmed S."/>
            <person name="Newling K."/>
        </authorList>
    </citation>
    <scope>NUCLEOTIDE SEQUENCE [LARGE SCALE GENOMIC DNA]</scope>
</reference>
<dbReference type="Gene3D" id="1.10.238.10">
    <property type="entry name" value="EF-hand"/>
    <property type="match status" value="2"/>
</dbReference>
<keyword evidence="3 17" id="KW-0723">Serine/threonine-protein kinase</keyword>
<evidence type="ECO:0000256" key="8">
    <source>
        <dbReference type="ARBA" id="ARBA00022741"/>
    </source>
</evidence>
<dbReference type="Gene3D" id="1.10.510.10">
    <property type="entry name" value="Transferase(Phosphotransferase) domain 1"/>
    <property type="match status" value="1"/>
</dbReference>
<keyword evidence="10" id="KW-0106">Calcium</keyword>
<keyword evidence="21" id="KW-1185">Reference proteome</keyword>
<evidence type="ECO:0000256" key="9">
    <source>
        <dbReference type="ARBA" id="ARBA00022777"/>
    </source>
</evidence>
<keyword evidence="9" id="KW-0418">Kinase</keyword>
<keyword evidence="4" id="KW-0597">Phosphoprotein</keyword>
<evidence type="ECO:0000256" key="16">
    <source>
        <dbReference type="PROSITE-ProRule" id="PRU10141"/>
    </source>
</evidence>
<comment type="catalytic activity">
    <reaction evidence="14">
        <text>L-seryl-[protein] + ATP = O-phospho-L-seryl-[protein] + ADP + H(+)</text>
        <dbReference type="Rhea" id="RHEA:17989"/>
        <dbReference type="Rhea" id="RHEA-COMP:9863"/>
        <dbReference type="Rhea" id="RHEA-COMP:11604"/>
        <dbReference type="ChEBI" id="CHEBI:15378"/>
        <dbReference type="ChEBI" id="CHEBI:29999"/>
        <dbReference type="ChEBI" id="CHEBI:30616"/>
        <dbReference type="ChEBI" id="CHEBI:83421"/>
        <dbReference type="ChEBI" id="CHEBI:456216"/>
        <dbReference type="EC" id="2.7.11.1"/>
    </reaction>
</comment>
<dbReference type="InterPro" id="IPR050205">
    <property type="entry name" value="CDPK_Ser/Thr_kinases"/>
</dbReference>
<evidence type="ECO:0000256" key="10">
    <source>
        <dbReference type="ARBA" id="ARBA00022837"/>
    </source>
</evidence>
<proteinExistence type="inferred from homology"/>
<dbReference type="InterPro" id="IPR017441">
    <property type="entry name" value="Protein_kinase_ATP_BS"/>
</dbReference>
<dbReference type="AlphaFoldDB" id="A0ABC8KWV7"/>
<dbReference type="Gene3D" id="3.30.200.20">
    <property type="entry name" value="Phosphorylase Kinase, domain 1"/>
    <property type="match status" value="1"/>
</dbReference>
<dbReference type="GO" id="GO:0004674">
    <property type="term" value="F:protein serine/threonine kinase activity"/>
    <property type="evidence" value="ECO:0007669"/>
    <property type="project" value="UniProtKB-KW"/>
</dbReference>
<comment type="caution">
    <text evidence="20">The sequence shown here is derived from an EMBL/GenBank/DDBJ whole genome shotgun (WGS) entry which is preliminary data.</text>
</comment>
<evidence type="ECO:0000256" key="12">
    <source>
        <dbReference type="ARBA" id="ARBA00024334"/>
    </source>
</evidence>
<evidence type="ECO:0000313" key="21">
    <source>
        <dbReference type="Proteomes" id="UP001642260"/>
    </source>
</evidence>
<evidence type="ECO:0000256" key="1">
    <source>
        <dbReference type="ARBA" id="ARBA00005354"/>
    </source>
</evidence>
<feature type="domain" description="EF-hand" evidence="19">
    <location>
        <begin position="359"/>
        <end position="394"/>
    </location>
</feature>
<feature type="domain" description="EF-hand" evidence="19">
    <location>
        <begin position="395"/>
        <end position="430"/>
    </location>
</feature>
<dbReference type="EMBL" id="CAKOAT010359598">
    <property type="protein sequence ID" value="CAH8363417.1"/>
    <property type="molecule type" value="Genomic_DNA"/>
</dbReference>
<dbReference type="InterPro" id="IPR011992">
    <property type="entry name" value="EF-hand-dom_pair"/>
</dbReference>
<feature type="domain" description="EF-hand" evidence="19">
    <location>
        <begin position="431"/>
        <end position="464"/>
    </location>
</feature>